<dbReference type="SUPFAM" id="SSF57997">
    <property type="entry name" value="Tropomyosin"/>
    <property type="match status" value="1"/>
</dbReference>
<evidence type="ECO:0000313" key="3">
    <source>
        <dbReference type="EMBL" id="KAJ3055506.1"/>
    </source>
</evidence>
<comment type="caution">
    <text evidence="3">The sequence shown here is derived from an EMBL/GenBank/DDBJ whole genome shotgun (WGS) entry which is preliminary data.</text>
</comment>
<feature type="coiled-coil region" evidence="1">
    <location>
        <begin position="272"/>
        <end position="421"/>
    </location>
</feature>
<dbReference type="Proteomes" id="UP001212841">
    <property type="component" value="Unassembled WGS sequence"/>
</dbReference>
<organism evidence="3 4">
    <name type="scientific">Rhizophlyctis rosea</name>
    <dbReference type="NCBI Taxonomy" id="64517"/>
    <lineage>
        <taxon>Eukaryota</taxon>
        <taxon>Fungi</taxon>
        <taxon>Fungi incertae sedis</taxon>
        <taxon>Chytridiomycota</taxon>
        <taxon>Chytridiomycota incertae sedis</taxon>
        <taxon>Chytridiomycetes</taxon>
        <taxon>Rhizophlyctidales</taxon>
        <taxon>Rhizophlyctidaceae</taxon>
        <taxon>Rhizophlyctis</taxon>
    </lineage>
</organism>
<evidence type="ECO:0000313" key="4">
    <source>
        <dbReference type="Proteomes" id="UP001212841"/>
    </source>
</evidence>
<sequence length="624" mass="69596">MQLKPSPSQFSSLHLTLTSTPFQINCTPHHIPNTPLDPTSLKSLLSALNPTIIPTLLTLLRSPKFPLYARIFRNFPESNDTSIEQNVKKLVTIVGMVCGAGYGVEPLNQFADAVNEATGGKVDAVVWISEMYHHNVINDGGGLLGNGVREGGGVGGGGERVEFEGGMVESDGTEGGKKSRNLIPPVETPSESFTLRDTESETYPYHYPPLPTDMFAESPTMHDPAARTVPDCTSVEYTHLIDLLRKERIAKEAAEDKESSLRQYLSQANTTLHSHQSEIHALRNLNAVLERTTKEVETKLSIAHDEKHALSLQLTEWEGELRTLKELQTQHLSVKAENQVAIYGLDSMRKRNVELEGRVKDLEEELGLSESRVSKHREDAERKRETIRSLQSAKQELEVELKEAIDQIHGLNKQTEKVRDDVRYIRVQSKKLKQSIATTQQHTTNTDSDINQLRCKLRDEQFRNSILQQKNTSLEAKLDLQDGNLEQIKDLTGEVHRLRDHIFMNGIRKPDEVMPSVVPPYLQHSTSPPRAHTTPITPPTTPYHPERYQSSSSLHPITPPITPYGVDHMSPFRPIIGEANSEMDQAEPASADQIGDGDGVMGGASSYGQDDMDTRMDEAEVGWV</sequence>
<feature type="region of interest" description="Disordered" evidence="2">
    <location>
        <begin position="167"/>
        <end position="194"/>
    </location>
</feature>
<feature type="region of interest" description="Disordered" evidence="2">
    <location>
        <begin position="605"/>
        <end position="624"/>
    </location>
</feature>
<feature type="region of interest" description="Disordered" evidence="2">
    <location>
        <begin position="522"/>
        <end position="541"/>
    </location>
</feature>
<keyword evidence="1" id="KW-0175">Coiled coil</keyword>
<proteinExistence type="predicted"/>
<gene>
    <name evidence="3" type="ORF">HK097_010281</name>
</gene>
<dbReference type="Gene3D" id="1.10.287.1490">
    <property type="match status" value="1"/>
</dbReference>
<accession>A0AAD5SPC7</accession>
<evidence type="ECO:0000256" key="1">
    <source>
        <dbReference type="SAM" id="Coils"/>
    </source>
</evidence>
<keyword evidence="4" id="KW-1185">Reference proteome</keyword>
<dbReference type="AlphaFoldDB" id="A0AAD5SPC7"/>
<name>A0AAD5SPC7_9FUNG</name>
<evidence type="ECO:0000256" key="2">
    <source>
        <dbReference type="SAM" id="MobiDB-lite"/>
    </source>
</evidence>
<reference evidence="3" key="1">
    <citation type="submission" date="2020-05" db="EMBL/GenBank/DDBJ databases">
        <title>Phylogenomic resolution of chytrid fungi.</title>
        <authorList>
            <person name="Stajich J.E."/>
            <person name="Amses K."/>
            <person name="Simmons R."/>
            <person name="Seto K."/>
            <person name="Myers J."/>
            <person name="Bonds A."/>
            <person name="Quandt C.A."/>
            <person name="Barry K."/>
            <person name="Liu P."/>
            <person name="Grigoriev I."/>
            <person name="Longcore J.E."/>
            <person name="James T.Y."/>
        </authorList>
    </citation>
    <scope>NUCLEOTIDE SEQUENCE</scope>
    <source>
        <strain evidence="3">JEL0318</strain>
    </source>
</reference>
<protein>
    <submittedName>
        <fullName evidence="3">Uncharacterized protein</fullName>
    </submittedName>
</protein>
<dbReference type="EMBL" id="JADGJD010000075">
    <property type="protein sequence ID" value="KAJ3055506.1"/>
    <property type="molecule type" value="Genomic_DNA"/>
</dbReference>